<dbReference type="Pfam" id="PF02604">
    <property type="entry name" value="PhdYeFM_antitox"/>
    <property type="match status" value="1"/>
</dbReference>
<proteinExistence type="inferred from homology"/>
<evidence type="ECO:0000256" key="1">
    <source>
        <dbReference type="ARBA" id="ARBA00009981"/>
    </source>
</evidence>
<protein>
    <recommendedName>
        <fullName evidence="2">Antitoxin</fullName>
    </recommendedName>
</protein>
<dbReference type="OrthoDB" id="9802003at2"/>
<dbReference type="AlphaFoldDB" id="A0A3M8S9J4"/>
<sequence length="66" mass="6981">MSTMSVSEAKTRLYRLVDEAADTHKPVLITGRRNLRGGGPAGRGPAGQNADPAGAGDRHWGGRWPV</sequence>
<comment type="caution">
    <text evidence="4">The sequence shown here is derived from an EMBL/GenBank/DDBJ whole genome shotgun (WGS) entry which is preliminary data.</text>
</comment>
<accession>A0A3M8S9J4</accession>
<organism evidence="4">
    <name type="scientific">Acidithiobacillus sulfuriphilus</name>
    <dbReference type="NCBI Taxonomy" id="1867749"/>
    <lineage>
        <taxon>Bacteria</taxon>
        <taxon>Pseudomonadati</taxon>
        <taxon>Pseudomonadota</taxon>
        <taxon>Acidithiobacillia</taxon>
        <taxon>Acidithiobacillales</taxon>
        <taxon>Acidithiobacillaceae</taxon>
        <taxon>Acidithiobacillus</taxon>
    </lineage>
</organism>
<feature type="region of interest" description="Disordered" evidence="3">
    <location>
        <begin position="31"/>
        <end position="66"/>
    </location>
</feature>
<dbReference type="InterPro" id="IPR006442">
    <property type="entry name" value="Antitoxin_Phd/YefM"/>
</dbReference>
<dbReference type="InterPro" id="IPR036165">
    <property type="entry name" value="YefM-like_sf"/>
</dbReference>
<comment type="function">
    <text evidence="2">Antitoxin component of a type II toxin-antitoxin (TA) system.</text>
</comment>
<dbReference type="EMBL" id="RIZI01000037">
    <property type="protein sequence ID" value="RNF77265.1"/>
    <property type="molecule type" value="Genomic_DNA"/>
</dbReference>
<dbReference type="Gene3D" id="3.40.1620.10">
    <property type="entry name" value="YefM-like domain"/>
    <property type="match status" value="1"/>
</dbReference>
<evidence type="ECO:0000256" key="3">
    <source>
        <dbReference type="SAM" id="MobiDB-lite"/>
    </source>
</evidence>
<gene>
    <name evidence="4" type="ORF">EC580_00260</name>
</gene>
<comment type="similarity">
    <text evidence="1 2">Belongs to the phD/YefM antitoxin family.</text>
</comment>
<name>A0A3M8S9J4_9PROT</name>
<dbReference type="SUPFAM" id="SSF143120">
    <property type="entry name" value="YefM-like"/>
    <property type="match status" value="1"/>
</dbReference>
<feature type="compositionally biased region" description="Gly residues" evidence="3">
    <location>
        <begin position="36"/>
        <end position="45"/>
    </location>
</feature>
<reference evidence="4" key="1">
    <citation type="submission" date="2018-10" db="EMBL/GenBank/DDBJ databases">
        <title>Acidithiobacillus sulfuriphilus sp. nov.: an extremely acidophilic sulfur-oxidizing chemolithotroph isolated from a neutral pH environment.</title>
        <authorList>
            <person name="Falagan C."/>
            <person name="Moya-Beltran A."/>
            <person name="Quatrini R."/>
            <person name="Johnson D.B."/>
        </authorList>
    </citation>
    <scope>NUCLEOTIDE SEQUENCE [LARGE SCALE GENOMIC DNA]</scope>
    <source>
        <strain evidence="4">CJ-2</strain>
    </source>
</reference>
<evidence type="ECO:0000313" key="4">
    <source>
        <dbReference type="EMBL" id="RNF77265.1"/>
    </source>
</evidence>
<evidence type="ECO:0000256" key="2">
    <source>
        <dbReference type="RuleBase" id="RU362080"/>
    </source>
</evidence>